<sequence>MRFSAKPQLQTSDDYLRRLTYTKTNDRTVAAGGSFSEEVSAKRIWGGGFPQSKFYTAFIDCRRCE</sequence>
<dbReference type="AlphaFoldDB" id="A0A5P8W891"/>
<dbReference type="EMBL" id="CP045226">
    <property type="protein sequence ID" value="QFS48802.1"/>
    <property type="molecule type" value="Genomic_DNA"/>
</dbReference>
<accession>A0A5P8W891</accession>
<proteinExistence type="predicted"/>
<gene>
    <name evidence="1" type="ORF">GXM_06296</name>
</gene>
<reference evidence="1 2" key="1">
    <citation type="submission" date="2019-10" db="EMBL/GenBank/DDBJ databases">
        <title>Genomic and transcriptomic insights into the perfect genentic adaptation of a filamentous nitrogen-fixing cyanobacterium to rice fields.</title>
        <authorList>
            <person name="Chen Z."/>
        </authorList>
    </citation>
    <scope>NUCLEOTIDE SEQUENCE [LARGE SCALE GENOMIC DNA]</scope>
    <source>
        <strain evidence="1">CCNUC1</strain>
    </source>
</reference>
<evidence type="ECO:0000313" key="1">
    <source>
        <dbReference type="EMBL" id="QFS48802.1"/>
    </source>
</evidence>
<dbReference type="Proteomes" id="UP000326678">
    <property type="component" value="Chromosome Gxm1"/>
</dbReference>
<dbReference type="KEGG" id="nsh:GXM_06296"/>
<keyword evidence="2" id="KW-1185">Reference proteome</keyword>
<protein>
    <submittedName>
        <fullName evidence="1">Uncharacterized protein</fullName>
    </submittedName>
</protein>
<evidence type="ECO:0000313" key="2">
    <source>
        <dbReference type="Proteomes" id="UP000326678"/>
    </source>
</evidence>
<name>A0A5P8W891_9NOSO</name>
<organism evidence="1 2">
    <name type="scientific">Nostoc sphaeroides CCNUC1</name>
    <dbReference type="NCBI Taxonomy" id="2653204"/>
    <lineage>
        <taxon>Bacteria</taxon>
        <taxon>Bacillati</taxon>
        <taxon>Cyanobacteriota</taxon>
        <taxon>Cyanophyceae</taxon>
        <taxon>Nostocales</taxon>
        <taxon>Nostocaceae</taxon>
        <taxon>Nostoc</taxon>
    </lineage>
</organism>